<evidence type="ECO:0000256" key="3">
    <source>
        <dbReference type="SAM" id="MobiDB-lite"/>
    </source>
</evidence>
<name>A0A218XA56_PUNGR</name>
<sequence>MLRWAEGPRRSTRISALNARKAQKTRKGMGGALEGPASACRTRGARRKRKLQAVEDTEDGVLTNLLLLLSFHLEPVLFPDPDFGRPPSKSFCQFSRLAPLSTSSLFAISPFSFPKGQQSIVPSATKLPEKQMLELVLDTLQKRDTYEIFAQPVDPNEVENYYEIIEEPMDFGTMRAKLHEHDAFLITKNAMHFNSSSTMYFRQARAIHELTKKVFHLLKTNPEEFKRQFSDTRRRSTRKLTKPENCRASFSSKSYRKATSNTRSGGAVEHEPSKSTHCFFSPMSRTVQIGSTLGEATDGRRESDRRSTYRSWRSMLTESSSIFMDAMSNSMQPINQQEISYAESLMSFAKNLGPTAQKVAQKKLQGLGLFNADPYGSIPTSEFSSFAPKTQAHEVSTSIQLGSHDKSDAARSPLKPLSLRDRPQRRPVVLGCTTSKLCSGLIDARKKATPIEQKSSLSRDFPQIIGQKIYETDSPVIPGVERASGQLSSYPFHTKNQTWTSEAASEIYRADNYNSGNDETIQNLSHPWLQRNVGNLQNMSLAMSHREYAHAGPSHLTPPTPQFKFDLPYLKMKLDQMKSVEQERLVYNSGFCIPSDLFTNESIYQGDLDREAKDAGFGGYRGNQQGSFDDGYFEDLALQL</sequence>
<feature type="region of interest" description="Disordered" evidence="3">
    <location>
        <begin position="228"/>
        <end position="275"/>
    </location>
</feature>
<evidence type="ECO:0000313" key="6">
    <source>
        <dbReference type="Proteomes" id="UP000197138"/>
    </source>
</evidence>
<dbReference type="InterPro" id="IPR051831">
    <property type="entry name" value="Bromodomain_contain_prot"/>
</dbReference>
<evidence type="ECO:0000256" key="2">
    <source>
        <dbReference type="PROSITE-ProRule" id="PRU00035"/>
    </source>
</evidence>
<dbReference type="EMBL" id="MTKT01002214">
    <property type="protein sequence ID" value="OWM81590.1"/>
    <property type="molecule type" value="Genomic_DNA"/>
</dbReference>
<dbReference type="Pfam" id="PF00439">
    <property type="entry name" value="Bromodomain"/>
    <property type="match status" value="1"/>
</dbReference>
<dbReference type="SMART" id="SM00297">
    <property type="entry name" value="BROMO"/>
    <property type="match status" value="1"/>
</dbReference>
<gene>
    <name evidence="5" type="ORF">CDL15_Pgr007628</name>
</gene>
<comment type="caution">
    <text evidence="5">The sequence shown here is derived from an EMBL/GenBank/DDBJ whole genome shotgun (WGS) entry which is preliminary data.</text>
</comment>
<reference evidence="6" key="1">
    <citation type="journal article" date="2017" name="Plant J.">
        <title>The pomegranate (Punica granatum L.) genome and the genomics of punicalagin biosynthesis.</title>
        <authorList>
            <person name="Qin G."/>
            <person name="Xu C."/>
            <person name="Ming R."/>
            <person name="Tang H."/>
            <person name="Guyot R."/>
            <person name="Kramer E.M."/>
            <person name="Hu Y."/>
            <person name="Yi X."/>
            <person name="Qi Y."/>
            <person name="Xu X."/>
            <person name="Gao Z."/>
            <person name="Pan H."/>
            <person name="Jian J."/>
            <person name="Tian Y."/>
            <person name="Yue Z."/>
            <person name="Xu Y."/>
        </authorList>
    </citation>
    <scope>NUCLEOTIDE SEQUENCE [LARGE SCALE GENOMIC DNA]</scope>
    <source>
        <strain evidence="6">cv. Dabenzi</strain>
    </source>
</reference>
<feature type="compositionally biased region" description="Polar residues" evidence="3">
    <location>
        <begin position="248"/>
        <end position="264"/>
    </location>
</feature>
<feature type="region of interest" description="Disordered" evidence="3">
    <location>
        <begin position="19"/>
        <end position="44"/>
    </location>
</feature>
<feature type="region of interest" description="Disordered" evidence="3">
    <location>
        <begin position="394"/>
        <end position="418"/>
    </location>
</feature>
<dbReference type="PROSITE" id="PS50014">
    <property type="entry name" value="BROMODOMAIN_2"/>
    <property type="match status" value="1"/>
</dbReference>
<organism evidence="5 6">
    <name type="scientific">Punica granatum</name>
    <name type="common">Pomegranate</name>
    <dbReference type="NCBI Taxonomy" id="22663"/>
    <lineage>
        <taxon>Eukaryota</taxon>
        <taxon>Viridiplantae</taxon>
        <taxon>Streptophyta</taxon>
        <taxon>Embryophyta</taxon>
        <taxon>Tracheophyta</taxon>
        <taxon>Spermatophyta</taxon>
        <taxon>Magnoliopsida</taxon>
        <taxon>eudicotyledons</taxon>
        <taxon>Gunneridae</taxon>
        <taxon>Pentapetalae</taxon>
        <taxon>rosids</taxon>
        <taxon>malvids</taxon>
        <taxon>Myrtales</taxon>
        <taxon>Lythraceae</taxon>
        <taxon>Punica</taxon>
    </lineage>
</organism>
<dbReference type="CDD" id="cd04369">
    <property type="entry name" value="Bromodomain"/>
    <property type="match status" value="1"/>
</dbReference>
<dbReference type="PANTHER" id="PTHR22881">
    <property type="entry name" value="BROMODOMAIN CONTAINING PROTEIN"/>
    <property type="match status" value="1"/>
</dbReference>
<keyword evidence="1 2" id="KW-0103">Bromodomain</keyword>
<dbReference type="PANTHER" id="PTHR22881:SF26">
    <property type="entry name" value="BROMODOMAIN CONTAINING PROTEIN, EXPRESSED"/>
    <property type="match status" value="1"/>
</dbReference>
<accession>A0A218XA56</accession>
<proteinExistence type="predicted"/>
<dbReference type="PRINTS" id="PR00503">
    <property type="entry name" value="BROMODOMAIN"/>
</dbReference>
<evidence type="ECO:0000259" key="4">
    <source>
        <dbReference type="PROSITE" id="PS50014"/>
    </source>
</evidence>
<dbReference type="InterPro" id="IPR001487">
    <property type="entry name" value="Bromodomain"/>
</dbReference>
<dbReference type="Proteomes" id="UP000197138">
    <property type="component" value="Unassembled WGS sequence"/>
</dbReference>
<evidence type="ECO:0000313" key="5">
    <source>
        <dbReference type="EMBL" id="OWM81590.1"/>
    </source>
</evidence>
<dbReference type="InterPro" id="IPR036427">
    <property type="entry name" value="Bromodomain-like_sf"/>
</dbReference>
<dbReference type="SUPFAM" id="SSF47370">
    <property type="entry name" value="Bromodomain"/>
    <property type="match status" value="1"/>
</dbReference>
<protein>
    <recommendedName>
        <fullName evidence="4">Bromo domain-containing protein</fullName>
    </recommendedName>
</protein>
<dbReference type="AlphaFoldDB" id="A0A218XA56"/>
<dbReference type="Gene3D" id="1.20.920.10">
    <property type="entry name" value="Bromodomain-like"/>
    <property type="match status" value="1"/>
</dbReference>
<evidence type="ECO:0000256" key="1">
    <source>
        <dbReference type="ARBA" id="ARBA00023117"/>
    </source>
</evidence>
<feature type="domain" description="Bromo" evidence="4">
    <location>
        <begin position="141"/>
        <end position="215"/>
    </location>
</feature>